<feature type="domain" description="SXP/RAL-2 family protein Ani s 5-like cation-binding" evidence="2">
    <location>
        <begin position="102"/>
        <end position="191"/>
    </location>
</feature>
<dbReference type="AlphaFoldDB" id="A0AAN5HYI4"/>
<proteinExistence type="predicted"/>
<dbReference type="Pfam" id="PF02520">
    <property type="entry name" value="ANIS5_cation-bd"/>
    <property type="match status" value="1"/>
</dbReference>
<feature type="signal peptide" evidence="1">
    <location>
        <begin position="1"/>
        <end position="16"/>
    </location>
</feature>
<evidence type="ECO:0000313" key="4">
    <source>
        <dbReference type="Proteomes" id="UP001328107"/>
    </source>
</evidence>
<dbReference type="InterPro" id="IPR052823">
    <property type="entry name" value="SXP/RAL-2_related"/>
</dbReference>
<accession>A0AAN5HYI4</accession>
<dbReference type="EMBL" id="BTRK01000004">
    <property type="protein sequence ID" value="GMR45555.1"/>
    <property type="molecule type" value="Genomic_DNA"/>
</dbReference>
<sequence>MQQFLLISALLAVVSAQFGGYQQQQGNVGFERQQGSGFDRQQQQQFQQFPKQQQGGFMQQQQQWESGRGMMGGAMDRGIDPLAGPRQRGPPFLQNVTRQAVFEYYQIFQNRNLTKAQITSAVGNWSTTYNVADQVAAFDREVEQMKQESRQNVTSAIQELPATLNQIYSIMDDQSLPPAQEQQKIGQIFSNLTYPLNVLTGNALHTGGRGGRGGNGRRGDDSGELIIFGF</sequence>
<gene>
    <name evidence="3" type="ORF">PMAYCL1PPCAC_15750</name>
</gene>
<comment type="caution">
    <text evidence="3">The sequence shown here is derived from an EMBL/GenBank/DDBJ whole genome shotgun (WGS) entry which is preliminary data.</text>
</comment>
<dbReference type="InterPro" id="IPR003677">
    <property type="entry name" value="ANIS5_cation-bd"/>
</dbReference>
<name>A0AAN5HYI4_9BILA</name>
<feature type="chain" id="PRO_5042856030" description="SXP/RAL-2 family protein Ani s 5-like cation-binding domain-containing protein" evidence="1">
    <location>
        <begin position="17"/>
        <end position="230"/>
    </location>
</feature>
<dbReference type="PANTHER" id="PTHR21593:SF36">
    <property type="entry name" value="DUF148 DOMAIN-CONTAINING PROTEIN-RELATED"/>
    <property type="match status" value="1"/>
</dbReference>
<organism evidence="3 4">
    <name type="scientific">Pristionchus mayeri</name>
    <dbReference type="NCBI Taxonomy" id="1317129"/>
    <lineage>
        <taxon>Eukaryota</taxon>
        <taxon>Metazoa</taxon>
        <taxon>Ecdysozoa</taxon>
        <taxon>Nematoda</taxon>
        <taxon>Chromadorea</taxon>
        <taxon>Rhabditida</taxon>
        <taxon>Rhabditina</taxon>
        <taxon>Diplogasteromorpha</taxon>
        <taxon>Diplogasteroidea</taxon>
        <taxon>Neodiplogasteridae</taxon>
        <taxon>Pristionchus</taxon>
    </lineage>
</organism>
<evidence type="ECO:0000259" key="2">
    <source>
        <dbReference type="Pfam" id="PF02520"/>
    </source>
</evidence>
<keyword evidence="4" id="KW-1185">Reference proteome</keyword>
<evidence type="ECO:0000313" key="3">
    <source>
        <dbReference type="EMBL" id="GMR45555.1"/>
    </source>
</evidence>
<dbReference type="Proteomes" id="UP001328107">
    <property type="component" value="Unassembled WGS sequence"/>
</dbReference>
<protein>
    <recommendedName>
        <fullName evidence="2">SXP/RAL-2 family protein Ani s 5-like cation-binding domain-containing protein</fullName>
    </recommendedName>
</protein>
<reference evidence="4" key="1">
    <citation type="submission" date="2022-10" db="EMBL/GenBank/DDBJ databases">
        <title>Genome assembly of Pristionchus species.</title>
        <authorList>
            <person name="Yoshida K."/>
            <person name="Sommer R.J."/>
        </authorList>
    </citation>
    <scope>NUCLEOTIDE SEQUENCE [LARGE SCALE GENOMIC DNA]</scope>
    <source>
        <strain evidence="4">RS5460</strain>
    </source>
</reference>
<keyword evidence="1" id="KW-0732">Signal</keyword>
<evidence type="ECO:0000256" key="1">
    <source>
        <dbReference type="SAM" id="SignalP"/>
    </source>
</evidence>
<dbReference type="PANTHER" id="PTHR21593">
    <property type="entry name" value="PRION-LIKE- Q/N-RICH -DOMAIN-BEARING PROTEIN PROTEIN"/>
    <property type="match status" value="1"/>
</dbReference>